<name>A0A938BMC1_9BACT</name>
<dbReference type="EMBL" id="VGJX01000125">
    <property type="protein sequence ID" value="MBM3274114.1"/>
    <property type="molecule type" value="Genomic_DNA"/>
</dbReference>
<proteinExistence type="predicted"/>
<reference evidence="1 2" key="1">
    <citation type="submission" date="2019-03" db="EMBL/GenBank/DDBJ databases">
        <title>Lake Tanganyika Metagenome-Assembled Genomes (MAGs).</title>
        <authorList>
            <person name="Tran P."/>
        </authorList>
    </citation>
    <scope>NUCLEOTIDE SEQUENCE [LARGE SCALE GENOMIC DNA]</scope>
    <source>
        <strain evidence="1">K_DeepCast_65m_m2_236</strain>
    </source>
</reference>
<evidence type="ECO:0000313" key="1">
    <source>
        <dbReference type="EMBL" id="MBM3274114.1"/>
    </source>
</evidence>
<organism evidence="1 2">
    <name type="scientific">Candidatus Tanganyikabacteria bacterium</name>
    <dbReference type="NCBI Taxonomy" id="2961651"/>
    <lineage>
        <taxon>Bacteria</taxon>
        <taxon>Bacillati</taxon>
        <taxon>Candidatus Sericytochromatia</taxon>
        <taxon>Candidatus Tanganyikabacteria</taxon>
    </lineage>
</organism>
<dbReference type="AlphaFoldDB" id="A0A938BMC1"/>
<evidence type="ECO:0000313" key="2">
    <source>
        <dbReference type="Proteomes" id="UP000703893"/>
    </source>
</evidence>
<accession>A0A938BMC1</accession>
<sequence>MAVMNGTLRSKLGPDSRPMIFGLPNGDRMAYCTVSLNNGETYSNTDRIRFDHEGNGSCQKVLGTRIIKQMLFSNGFGTQGTGTGESKGEWLASSQQLSLRRIGCAAPGVGAGFNAQDEAEINAVQLGTAGTISCEALVFF</sequence>
<gene>
    <name evidence="1" type="ORF">FJZ00_03105</name>
</gene>
<dbReference type="Proteomes" id="UP000703893">
    <property type="component" value="Unassembled WGS sequence"/>
</dbReference>
<protein>
    <submittedName>
        <fullName evidence="1">Uncharacterized protein</fullName>
    </submittedName>
</protein>
<comment type="caution">
    <text evidence="1">The sequence shown here is derived from an EMBL/GenBank/DDBJ whole genome shotgun (WGS) entry which is preliminary data.</text>
</comment>